<evidence type="ECO:0008006" key="7">
    <source>
        <dbReference type="Google" id="ProtNLM"/>
    </source>
</evidence>
<dbReference type="InterPro" id="IPR008828">
    <property type="entry name" value="Sin1/Avo1"/>
</dbReference>
<dbReference type="InterPro" id="IPR031567">
    <property type="entry name" value="CRIM_dom"/>
</dbReference>
<feature type="region of interest" description="Disordered" evidence="2">
    <location>
        <begin position="68"/>
        <end position="100"/>
    </location>
</feature>
<feature type="region of interest" description="Disordered" evidence="2">
    <location>
        <begin position="228"/>
        <end position="286"/>
    </location>
</feature>
<protein>
    <recommendedName>
        <fullName evidence="7">Stress-activated map kinase-interacting protein 1</fullName>
    </recommendedName>
</protein>
<dbReference type="InterPro" id="IPR031313">
    <property type="entry name" value="Sin1_PH_dom"/>
</dbReference>
<feature type="compositionally biased region" description="Acidic residues" evidence="2">
    <location>
        <begin position="228"/>
        <end position="244"/>
    </location>
</feature>
<evidence type="ECO:0000313" key="5">
    <source>
        <dbReference type="EMBL" id="WPK26729.1"/>
    </source>
</evidence>
<evidence type="ECO:0000313" key="6">
    <source>
        <dbReference type="Proteomes" id="UP001338582"/>
    </source>
</evidence>
<dbReference type="PANTHER" id="PTHR13335:SF1">
    <property type="entry name" value="TARGET OF RAPAMYCIN COMPLEX 2 SUBUNIT MAPKAP1"/>
    <property type="match status" value="1"/>
</dbReference>
<feature type="region of interest" description="Disordered" evidence="2">
    <location>
        <begin position="140"/>
        <end position="159"/>
    </location>
</feature>
<dbReference type="GO" id="GO:0005886">
    <property type="term" value="C:plasma membrane"/>
    <property type="evidence" value="ECO:0007669"/>
    <property type="project" value="TreeGrafter"/>
</dbReference>
<feature type="compositionally biased region" description="Basic residues" evidence="2">
    <location>
        <begin position="77"/>
        <end position="91"/>
    </location>
</feature>
<dbReference type="Pfam" id="PF16979">
    <property type="entry name" value="SIN1_PH"/>
    <property type="match status" value="1"/>
</dbReference>
<dbReference type="AlphaFoldDB" id="A0AAX4HDQ8"/>
<feature type="domain" description="SIN1-type PH" evidence="4">
    <location>
        <begin position="748"/>
        <end position="885"/>
    </location>
</feature>
<dbReference type="GeneID" id="88175151"/>
<organism evidence="5 6">
    <name type="scientific">Australozyma saopauloensis</name>
    <dbReference type="NCBI Taxonomy" id="291208"/>
    <lineage>
        <taxon>Eukaryota</taxon>
        <taxon>Fungi</taxon>
        <taxon>Dikarya</taxon>
        <taxon>Ascomycota</taxon>
        <taxon>Saccharomycotina</taxon>
        <taxon>Pichiomycetes</taxon>
        <taxon>Metschnikowiaceae</taxon>
        <taxon>Australozyma</taxon>
    </lineage>
</organism>
<dbReference type="GO" id="GO:0005737">
    <property type="term" value="C:cytoplasm"/>
    <property type="evidence" value="ECO:0007669"/>
    <property type="project" value="TreeGrafter"/>
</dbReference>
<proteinExistence type="inferred from homology"/>
<comment type="similarity">
    <text evidence="1">Belongs to the SIN1 family.</text>
</comment>
<evidence type="ECO:0000256" key="1">
    <source>
        <dbReference type="ARBA" id="ARBA00009407"/>
    </source>
</evidence>
<feature type="domain" description="CRIM" evidence="3">
    <location>
        <begin position="358"/>
        <end position="507"/>
    </location>
</feature>
<keyword evidence="6" id="KW-1185">Reference proteome</keyword>
<dbReference type="GO" id="GO:0038203">
    <property type="term" value="P:TORC2 signaling"/>
    <property type="evidence" value="ECO:0007669"/>
    <property type="project" value="TreeGrafter"/>
</dbReference>
<feature type="compositionally biased region" description="Polar residues" evidence="2">
    <location>
        <begin position="248"/>
        <end position="258"/>
    </location>
</feature>
<dbReference type="GO" id="GO:0005546">
    <property type="term" value="F:phosphatidylinositol-4,5-bisphosphate binding"/>
    <property type="evidence" value="ECO:0007669"/>
    <property type="project" value="TreeGrafter"/>
</dbReference>
<reference evidence="5 6" key="1">
    <citation type="submission" date="2023-10" db="EMBL/GenBank/DDBJ databases">
        <title>Draft Genome Sequence of Candida saopaulonensis from a very Premature Infant with Sepsis.</title>
        <authorList>
            <person name="Ning Y."/>
            <person name="Dai R."/>
            <person name="Xiao M."/>
            <person name="Xu Y."/>
            <person name="Yan Q."/>
            <person name="Zhang L."/>
        </authorList>
    </citation>
    <scope>NUCLEOTIDE SEQUENCE [LARGE SCALE GENOMIC DNA]</scope>
    <source>
        <strain evidence="5 6">19XY460</strain>
    </source>
</reference>
<sequence>MAFPLDPTHLRAHLRALILSNKESENECAAEIIRPLELGLFHKKLNNMYFPDFRPVLPPIPYDISEKTPTLKASSRMSHKRVSSKAKRRARKERESQNFSHRADPVLPEIQPRLPTELLSEANDSNSLINTIPLDAVSPVDTVDKRQKEKQKEKRSSLSKLFTPSAILGALKQQDPKRNSIDTVPSSHLDALSGNHSNYDANSPEVETDEHLILGSLATAKNLASDEGSIEIEASDDSTIEGADDSMITRSNSYNTEISLGFSDSDSDSNSSSDSSSFERGPGSHRELNMMYNYSVPESYLLARNDVAFYKEGNTINDMRGDDKELQTSDAQLREKHATQDLQFEKVPTVNLAKQPNQSLLSSMINCRQEVINENPLSYFSFTSPESESEDGPQQSEVRKASIDVFVPPRSTPVLRKVSVVTSVRVFDCIGYFLSEVIKTDEFKDMKNDAEFIDPNNWRMELIDSDGDLYDSTFGVLDRSRLLSSYNSPKNLAICRVTNQTEIKRNEKVTPLPSEFKQNLELFQQRAADLSKSLTKQTFEKQSLGAIPDNSVEVQVKDVPNQKKEHIKLFVPPTMQVGALFDMICKQYELDQSSYKLVGVETTHMRENIFMSELISDIKSLEGHEVPLESTSKIEDLGMFNFKLVSASKQIVKLMLNIETGTESLVEAGITPDPSSYIQAGITPPRNRFLLEETDTSFNREERRGSHTKATGTGKSYRASAVLFEAPNFDDQFKSRVPDIPTTINTVYFKWKVWRKKPPLINRIEKSLIIDGETIHIAPADNVSLKKQNDVLYGGSQSESKHHHHHLHHYNYNKYYNDTMMKISSFPVSLIVKLKHFKKSKYPLQFKIVVERKPEPGGKEGIIQKKYDLEAEDESQLKDIIKKIEWVRKSYDRSLANQNE</sequence>
<dbReference type="Pfam" id="PF16978">
    <property type="entry name" value="CRIM"/>
    <property type="match status" value="1"/>
</dbReference>
<evidence type="ECO:0000259" key="3">
    <source>
        <dbReference type="Pfam" id="PF16978"/>
    </source>
</evidence>
<evidence type="ECO:0000259" key="4">
    <source>
        <dbReference type="Pfam" id="PF16979"/>
    </source>
</evidence>
<dbReference type="RefSeq" id="XP_062879109.1">
    <property type="nucleotide sequence ID" value="XM_063023039.1"/>
</dbReference>
<dbReference type="GO" id="GO:0031932">
    <property type="term" value="C:TORC2 complex"/>
    <property type="evidence" value="ECO:0007669"/>
    <property type="project" value="InterPro"/>
</dbReference>
<dbReference type="Gene3D" id="2.30.29.30">
    <property type="entry name" value="Pleckstrin-homology domain (PH domain)/Phosphotyrosine-binding domain (PTB)"/>
    <property type="match status" value="1"/>
</dbReference>
<dbReference type="EMBL" id="CP138898">
    <property type="protein sequence ID" value="WPK26729.1"/>
    <property type="molecule type" value="Genomic_DNA"/>
</dbReference>
<evidence type="ECO:0000256" key="2">
    <source>
        <dbReference type="SAM" id="MobiDB-lite"/>
    </source>
</evidence>
<dbReference type="PANTHER" id="PTHR13335">
    <property type="entry name" value="TARGET OF RAPAMYCIN COMPLEX 2 SUBUNIT MAPKAP1"/>
    <property type="match status" value="1"/>
</dbReference>
<gene>
    <name evidence="5" type="ORF">PUMCH_004089</name>
</gene>
<name>A0AAX4HDQ8_9ASCO</name>
<feature type="compositionally biased region" description="Basic and acidic residues" evidence="2">
    <location>
        <begin position="142"/>
        <end position="156"/>
    </location>
</feature>
<dbReference type="InterPro" id="IPR011993">
    <property type="entry name" value="PH-like_dom_sf"/>
</dbReference>
<dbReference type="KEGG" id="asau:88175151"/>
<accession>A0AAX4HDQ8</accession>
<dbReference type="Proteomes" id="UP001338582">
    <property type="component" value="Chromosome 5"/>
</dbReference>